<feature type="signal peptide" evidence="3">
    <location>
        <begin position="1"/>
        <end position="25"/>
    </location>
</feature>
<protein>
    <submittedName>
        <fullName evidence="5">Domain of unkown function</fullName>
    </submittedName>
</protein>
<sequence length="272" mass="28115">MRYLGTALTLVATAGAIGMAGPAFAGVTVSPATVPQGSGQNLTYHVVNDGAAALTRVTLRIPADSPIAEVYPLSVDDWAPTIEWQNLSTPLKTIHNGTPVTQVPKSITWIAVGGKSIAPGGSADLSVALGPLPTLSSMQFSLVGTYADGKTAPAMTASLTLTPDATGTAGHGHDTTGGDATADEDELFRQAVADAEQNARGYSVLAIAGWVVAGFALLGAGWIVLRNRHRASEEPDDSPSPEDEAGEDRSEERAATDDEREVVAAGRWSLRD</sequence>
<feature type="region of interest" description="Disordered" evidence="1">
    <location>
        <begin position="230"/>
        <end position="272"/>
    </location>
</feature>
<dbReference type="Pfam" id="PF07987">
    <property type="entry name" value="DUF1775"/>
    <property type="match status" value="1"/>
</dbReference>
<keyword evidence="3" id="KW-0732">Signal</keyword>
<feature type="compositionally biased region" description="Basic and acidic residues" evidence="1">
    <location>
        <begin position="247"/>
        <end position="257"/>
    </location>
</feature>
<keyword evidence="2" id="KW-1133">Transmembrane helix</keyword>
<feature type="chain" id="PRO_5013031635" evidence="3">
    <location>
        <begin position="26"/>
        <end position="272"/>
    </location>
</feature>
<evidence type="ECO:0000256" key="2">
    <source>
        <dbReference type="SAM" id="Phobius"/>
    </source>
</evidence>
<keyword evidence="6" id="KW-1185">Reference proteome</keyword>
<dbReference type="Gene3D" id="2.60.40.2230">
    <property type="entry name" value="Uncharacterised protein YcnI-like PF07987, DUF1775"/>
    <property type="match status" value="1"/>
</dbReference>
<name>A0A238Y274_9ACTN</name>
<dbReference type="InterPro" id="IPR038507">
    <property type="entry name" value="YcnI-like_sf"/>
</dbReference>
<feature type="transmembrane region" description="Helical" evidence="2">
    <location>
        <begin position="202"/>
        <end position="225"/>
    </location>
</feature>
<reference evidence="5 6" key="1">
    <citation type="submission" date="2017-06" db="EMBL/GenBank/DDBJ databases">
        <authorList>
            <person name="Kim H.J."/>
            <person name="Triplett B.A."/>
        </authorList>
    </citation>
    <scope>NUCLEOTIDE SEQUENCE [LARGE SCALE GENOMIC DNA]</scope>
    <source>
        <strain evidence="5 6">DSM 43151</strain>
    </source>
</reference>
<proteinExistence type="predicted"/>
<dbReference type="Proteomes" id="UP000198415">
    <property type="component" value="Unassembled WGS sequence"/>
</dbReference>
<gene>
    <name evidence="5" type="ORF">SAMN06264365_104207</name>
</gene>
<evidence type="ECO:0000313" key="6">
    <source>
        <dbReference type="Proteomes" id="UP000198415"/>
    </source>
</evidence>
<dbReference type="InterPro" id="IPR012533">
    <property type="entry name" value="YcnI-copper_dom"/>
</dbReference>
<evidence type="ECO:0000313" key="5">
    <source>
        <dbReference type="EMBL" id="SNR65315.1"/>
    </source>
</evidence>
<feature type="region of interest" description="Disordered" evidence="1">
    <location>
        <begin position="162"/>
        <end position="181"/>
    </location>
</feature>
<dbReference type="RefSeq" id="WP_218827165.1">
    <property type="nucleotide sequence ID" value="NZ_FZNR01000004.1"/>
</dbReference>
<feature type="compositionally biased region" description="Acidic residues" evidence="1">
    <location>
        <begin position="234"/>
        <end position="246"/>
    </location>
</feature>
<keyword evidence="2" id="KW-0472">Membrane</keyword>
<dbReference type="EMBL" id="FZNR01000004">
    <property type="protein sequence ID" value="SNR65315.1"/>
    <property type="molecule type" value="Genomic_DNA"/>
</dbReference>
<feature type="domain" description="YncI copper-binding" evidence="4">
    <location>
        <begin position="27"/>
        <end position="150"/>
    </location>
</feature>
<keyword evidence="2" id="KW-0812">Transmembrane</keyword>
<evidence type="ECO:0000256" key="3">
    <source>
        <dbReference type="SAM" id="SignalP"/>
    </source>
</evidence>
<evidence type="ECO:0000256" key="1">
    <source>
        <dbReference type="SAM" id="MobiDB-lite"/>
    </source>
</evidence>
<dbReference type="AlphaFoldDB" id="A0A238Y274"/>
<evidence type="ECO:0000259" key="4">
    <source>
        <dbReference type="Pfam" id="PF07987"/>
    </source>
</evidence>
<organism evidence="5 6">
    <name type="scientific">Actinoplanes regularis</name>
    <dbReference type="NCBI Taxonomy" id="52697"/>
    <lineage>
        <taxon>Bacteria</taxon>
        <taxon>Bacillati</taxon>
        <taxon>Actinomycetota</taxon>
        <taxon>Actinomycetes</taxon>
        <taxon>Micromonosporales</taxon>
        <taxon>Micromonosporaceae</taxon>
        <taxon>Actinoplanes</taxon>
    </lineage>
</organism>
<accession>A0A238Y274</accession>